<name>F0WQH3_9STRA</name>
<accession>F0WQH3</accession>
<gene>
    <name evidence="1" type="primary">AlNc14C199G8644</name>
    <name evidence="1" type="ORF">ALNC14_097260</name>
</gene>
<dbReference type="EMBL" id="FR824244">
    <property type="protein sequence ID" value="CCA23582.1"/>
    <property type="molecule type" value="Genomic_DNA"/>
</dbReference>
<reference evidence="1" key="1">
    <citation type="journal article" date="2011" name="PLoS Biol.">
        <title>Gene gain and loss during evolution of obligate parasitism in the white rust pathogen of Arabidopsis thaliana.</title>
        <authorList>
            <person name="Kemen E."/>
            <person name="Gardiner A."/>
            <person name="Schultz-Larsen T."/>
            <person name="Kemen A.C."/>
            <person name="Balmuth A.L."/>
            <person name="Robert-Seilaniantz A."/>
            <person name="Bailey K."/>
            <person name="Holub E."/>
            <person name="Studholme D.J."/>
            <person name="Maclean D."/>
            <person name="Jones J.D."/>
        </authorList>
    </citation>
    <scope>NUCLEOTIDE SEQUENCE</scope>
</reference>
<reference evidence="1" key="2">
    <citation type="submission" date="2011-02" db="EMBL/GenBank/DDBJ databases">
        <authorList>
            <person name="MacLean D."/>
        </authorList>
    </citation>
    <scope>NUCLEOTIDE SEQUENCE</scope>
</reference>
<dbReference type="HOGENOM" id="CLU_179649_0_0_1"/>
<protein>
    <submittedName>
        <fullName evidence="1">Uncharacterized protein AlNc14C199G8644</fullName>
    </submittedName>
</protein>
<evidence type="ECO:0000313" key="1">
    <source>
        <dbReference type="EMBL" id="CCA23582.1"/>
    </source>
</evidence>
<dbReference type="AlphaFoldDB" id="F0WQH3"/>
<organism evidence="1">
    <name type="scientific">Albugo laibachii Nc14</name>
    <dbReference type="NCBI Taxonomy" id="890382"/>
    <lineage>
        <taxon>Eukaryota</taxon>
        <taxon>Sar</taxon>
        <taxon>Stramenopiles</taxon>
        <taxon>Oomycota</taxon>
        <taxon>Peronosporomycetes</taxon>
        <taxon>Albuginales</taxon>
        <taxon>Albuginaceae</taxon>
        <taxon>Albugo</taxon>
    </lineage>
</organism>
<proteinExistence type="predicted"/>
<sequence length="93" mass="10794">MAQAKVKEIDFVAQQANLTSQIERERLAATKWWEDHGPCYMESAKPEDFTLSHRIQQLEKKLQSPDFQQAKLLTTSAAYGARPPFKECRERKL</sequence>